<name>A0AAW0RMR8_9HYPO</name>
<organism evidence="1 2">
    <name type="scientific">Beauveria asiatica</name>
    <dbReference type="NCBI Taxonomy" id="1069075"/>
    <lineage>
        <taxon>Eukaryota</taxon>
        <taxon>Fungi</taxon>
        <taxon>Dikarya</taxon>
        <taxon>Ascomycota</taxon>
        <taxon>Pezizomycotina</taxon>
        <taxon>Sordariomycetes</taxon>
        <taxon>Hypocreomycetidae</taxon>
        <taxon>Hypocreales</taxon>
        <taxon>Cordycipitaceae</taxon>
        <taxon>Beauveria</taxon>
    </lineage>
</organism>
<dbReference type="Proteomes" id="UP001397290">
    <property type="component" value="Unassembled WGS sequence"/>
</dbReference>
<reference evidence="1 2" key="1">
    <citation type="submission" date="2020-02" db="EMBL/GenBank/DDBJ databases">
        <title>Comparative genomics of the hypocrealean fungal genus Beauvera.</title>
        <authorList>
            <person name="Showalter D.N."/>
            <person name="Bushley K.E."/>
            <person name="Rehner S.A."/>
        </authorList>
    </citation>
    <scope>NUCLEOTIDE SEQUENCE [LARGE SCALE GENOMIC DNA]</scope>
    <source>
        <strain evidence="1 2">ARSEF4384</strain>
    </source>
</reference>
<protein>
    <submittedName>
        <fullName evidence="1">Uncharacterized protein</fullName>
    </submittedName>
</protein>
<sequence>MTKLGHVTGSIMAFVHSPETGPRVATELGAPSESVAEDDVWQLVVPVSKTSLVVSVATSRISRQHDLVLHIIAGVRENSQDDNCTSYALYYLENIGLAHSYRDSSRSKDKLDEGVWCLARAGDSADSFRPYHNQEELTKEDHGLLELLLMFK</sequence>
<proteinExistence type="predicted"/>
<keyword evidence="2" id="KW-1185">Reference proteome</keyword>
<dbReference type="EMBL" id="JAAHCF010000536">
    <property type="protein sequence ID" value="KAK8143248.1"/>
    <property type="molecule type" value="Genomic_DNA"/>
</dbReference>
<comment type="caution">
    <text evidence="1">The sequence shown here is derived from an EMBL/GenBank/DDBJ whole genome shotgun (WGS) entry which is preliminary data.</text>
</comment>
<evidence type="ECO:0000313" key="1">
    <source>
        <dbReference type="EMBL" id="KAK8143248.1"/>
    </source>
</evidence>
<evidence type="ECO:0000313" key="2">
    <source>
        <dbReference type="Proteomes" id="UP001397290"/>
    </source>
</evidence>
<gene>
    <name evidence="1" type="ORF">G3M48_007513</name>
</gene>
<dbReference type="AlphaFoldDB" id="A0AAW0RMR8"/>
<accession>A0AAW0RMR8</accession>